<dbReference type="HOGENOM" id="CLU_066403_0_0_11"/>
<gene>
    <name evidence="3" type="ORF">BN381_310015</name>
</gene>
<dbReference type="STRING" id="1229780.BN381_310015"/>
<dbReference type="eggNOG" id="COG0613">
    <property type="taxonomic scope" value="Bacteria"/>
</dbReference>
<proteinExistence type="predicted"/>
<feature type="region of interest" description="Disordered" evidence="1">
    <location>
        <begin position="1"/>
        <end position="36"/>
    </location>
</feature>
<protein>
    <recommendedName>
        <fullName evidence="2">DUF3097 domain-containing protein</fullName>
    </recommendedName>
</protein>
<evidence type="ECO:0000313" key="4">
    <source>
        <dbReference type="Proteomes" id="UP000018291"/>
    </source>
</evidence>
<evidence type="ECO:0000259" key="2">
    <source>
        <dbReference type="Pfam" id="PF11296"/>
    </source>
</evidence>
<dbReference type="OrthoDB" id="3398606at2"/>
<feature type="domain" description="DUF3097" evidence="2">
    <location>
        <begin position="119"/>
        <end position="276"/>
    </location>
</feature>
<evidence type="ECO:0000313" key="3">
    <source>
        <dbReference type="EMBL" id="CCM63919.1"/>
    </source>
</evidence>
<organism evidence="3 4">
    <name type="scientific">Candidatus Neomicrothrix parvicella RN1</name>
    <dbReference type="NCBI Taxonomy" id="1229780"/>
    <lineage>
        <taxon>Bacteria</taxon>
        <taxon>Bacillati</taxon>
        <taxon>Actinomycetota</taxon>
        <taxon>Acidimicrobiia</taxon>
        <taxon>Acidimicrobiales</taxon>
        <taxon>Microthrixaceae</taxon>
        <taxon>Candidatus Neomicrothrix</taxon>
    </lineage>
</organism>
<dbReference type="EMBL" id="CANL01000025">
    <property type="protein sequence ID" value="CCM63919.1"/>
    <property type="molecule type" value="Genomic_DNA"/>
</dbReference>
<dbReference type="Proteomes" id="UP000018291">
    <property type="component" value="Unassembled WGS sequence"/>
</dbReference>
<evidence type="ECO:0000256" key="1">
    <source>
        <dbReference type="SAM" id="MobiDB-lite"/>
    </source>
</evidence>
<keyword evidence="4" id="KW-1185">Reference proteome</keyword>
<dbReference type="RefSeq" id="WP_012227276.1">
    <property type="nucleotide sequence ID" value="NZ_HG422565.1"/>
</dbReference>
<dbReference type="AlphaFoldDB" id="R4YZ68"/>
<comment type="caution">
    <text evidence="3">The sequence shown here is derived from an EMBL/GenBank/DDBJ whole genome shotgun (WGS) entry which is preliminary data.</text>
</comment>
<accession>R4YZ68</accession>
<dbReference type="Pfam" id="PF11296">
    <property type="entry name" value="DUF3097_C"/>
    <property type="match status" value="1"/>
</dbReference>
<name>R4YZ68_9ACTN</name>
<sequence length="281" mass="30216">MARRSRPESAPVPGDVLDPRNDVIAAGPPQRSVTPTDEVVHRATGARGTVEKWHRDWVVLRLRGGSTRRVNNLAGGFSMHGETFSLTGVSRTPTSTAVRRTASGSIAAPDSGAKVARASRLWVEGDHDARLIERVWGDDLRDAAIVVEPLGGIDDLDAAVARFGPGPQARLAVLVDHLVPGTKEWRLTENQRSGASPDVTVVGHPFVDVWQCVRPGAVGITSWPEVPKGEDWKTGICRRLGWGTPQDGWRRILASVDSFSDLDPTLVGAVESALDALIDLT</sequence>
<dbReference type="InterPro" id="IPR021447">
    <property type="entry name" value="DUF3097_C"/>
</dbReference>
<reference evidence="3 4" key="1">
    <citation type="journal article" date="2013" name="ISME J.">
        <title>Metabolic model for the filamentous 'Candidatus Microthrix parvicella' based on genomic and metagenomic analyses.</title>
        <authorList>
            <person name="Jon McIlroy S."/>
            <person name="Kristiansen R."/>
            <person name="Albertsen M."/>
            <person name="Michael Karst S."/>
            <person name="Rossetti S."/>
            <person name="Lund Nielsen J."/>
            <person name="Tandoi V."/>
            <person name="James Seviour R."/>
            <person name="Nielsen P.H."/>
        </authorList>
    </citation>
    <scope>NUCLEOTIDE SEQUENCE [LARGE SCALE GENOMIC DNA]</scope>
    <source>
        <strain evidence="3 4">RN1</strain>
    </source>
</reference>